<dbReference type="Pfam" id="PF00535">
    <property type="entry name" value="Glycos_transf_2"/>
    <property type="match status" value="1"/>
</dbReference>
<organism evidence="2 3">
    <name type="scientific">Duganella phyllosphaerae</name>
    <dbReference type="NCBI Taxonomy" id="762836"/>
    <lineage>
        <taxon>Bacteria</taxon>
        <taxon>Pseudomonadati</taxon>
        <taxon>Pseudomonadota</taxon>
        <taxon>Betaproteobacteria</taxon>
        <taxon>Burkholderiales</taxon>
        <taxon>Oxalobacteraceae</taxon>
        <taxon>Telluria group</taxon>
        <taxon>Duganella</taxon>
    </lineage>
</organism>
<dbReference type="InterPro" id="IPR001173">
    <property type="entry name" value="Glyco_trans_2-like"/>
</dbReference>
<dbReference type="EC" id="2.4.1.305" evidence="2"/>
<dbReference type="Proteomes" id="UP000175989">
    <property type="component" value="Unassembled WGS sequence"/>
</dbReference>
<gene>
    <name evidence="2" type="primary">wfgD_1</name>
    <name evidence="2" type="ORF">DUPY_14400</name>
</gene>
<evidence type="ECO:0000313" key="2">
    <source>
        <dbReference type="EMBL" id="OFA05958.1"/>
    </source>
</evidence>
<dbReference type="PATRIC" id="fig|762836.4.peg.1505"/>
<proteinExistence type="predicted"/>
<feature type="domain" description="Glycosyltransferase 2-like" evidence="1">
    <location>
        <begin position="6"/>
        <end position="124"/>
    </location>
</feature>
<name>A0A1E7X1D5_9BURK</name>
<dbReference type="OrthoDB" id="9798249at2"/>
<dbReference type="Gene3D" id="3.90.550.10">
    <property type="entry name" value="Spore Coat Polysaccharide Biosynthesis Protein SpsA, Chain A"/>
    <property type="match status" value="1"/>
</dbReference>
<sequence>MSVTFSVVIPVYNGAAFIADTVRTVLAQTCRDFELIVVNDGSRDDTLGQLAQFGDAIRVISIPNGGVSNARNVGIAASEGKLIAFLDADDLWSPDKLAVQLALLERHPEVGFLACNYTVIDHSIGGPVAHFAQFRGDPDIVFDTVINDPLKALVKANFVGTCSNVVIRREVLARAGQFDPRYRQAEDYDLWLRCADVGPFLLQSQVLVDKTSHETNLTNNFVETLQCHERVLVALLDSPLVGKRPALAPAVRHEIVGLRYDIGHRMFNRGQSRTGFGYYWSALQAEGSAANLVSFVRHSIQKLGRLTLEALHLRTPYRG</sequence>
<comment type="caution">
    <text evidence="2">The sequence shown here is derived from an EMBL/GenBank/DDBJ whole genome shotgun (WGS) entry which is preliminary data.</text>
</comment>
<dbReference type="GO" id="GO:0016757">
    <property type="term" value="F:glycosyltransferase activity"/>
    <property type="evidence" value="ECO:0007669"/>
    <property type="project" value="UniProtKB-KW"/>
</dbReference>
<accession>A0A1E7X1D5</accession>
<dbReference type="PANTHER" id="PTHR43685:SF2">
    <property type="entry name" value="GLYCOSYLTRANSFERASE 2-LIKE DOMAIN-CONTAINING PROTEIN"/>
    <property type="match status" value="1"/>
</dbReference>
<dbReference type="AlphaFoldDB" id="A0A1E7X1D5"/>
<keyword evidence="2" id="KW-0808">Transferase</keyword>
<dbReference type="InterPro" id="IPR029044">
    <property type="entry name" value="Nucleotide-diphossugar_trans"/>
</dbReference>
<evidence type="ECO:0000313" key="3">
    <source>
        <dbReference type="Proteomes" id="UP000175989"/>
    </source>
</evidence>
<dbReference type="EMBL" id="LROM01000065">
    <property type="protein sequence ID" value="OFA05958.1"/>
    <property type="molecule type" value="Genomic_DNA"/>
</dbReference>
<dbReference type="PANTHER" id="PTHR43685">
    <property type="entry name" value="GLYCOSYLTRANSFERASE"/>
    <property type="match status" value="1"/>
</dbReference>
<keyword evidence="2" id="KW-0328">Glycosyltransferase</keyword>
<protein>
    <submittedName>
        <fullName evidence="2">UDP-Glc:alpha-D-GlcNAc-diphosphoundecaprenol beta-1,3-glucosyltransferase WfgD</fullName>
        <ecNumber evidence="2">2.4.1.305</ecNumber>
    </submittedName>
</protein>
<dbReference type="SUPFAM" id="SSF53448">
    <property type="entry name" value="Nucleotide-diphospho-sugar transferases"/>
    <property type="match status" value="1"/>
</dbReference>
<evidence type="ECO:0000259" key="1">
    <source>
        <dbReference type="Pfam" id="PF00535"/>
    </source>
</evidence>
<dbReference type="InterPro" id="IPR050834">
    <property type="entry name" value="Glycosyltransf_2"/>
</dbReference>
<keyword evidence="3" id="KW-1185">Reference proteome</keyword>
<reference evidence="3" key="1">
    <citation type="journal article" date="2016" name="Front. Microbiol.">
        <title>Molecular Keys to the Janthinobacterium and Duganella spp. Interaction with the Plant Pathogen Fusarium graminearum.</title>
        <authorList>
            <person name="Haack F.S."/>
            <person name="Poehlein A."/>
            <person name="Kroger C."/>
            <person name="Voigt C.A."/>
            <person name="Piepenbring M."/>
            <person name="Bode H.B."/>
            <person name="Daniel R."/>
            <person name="Schafer W."/>
            <person name="Streit W.R."/>
        </authorList>
    </citation>
    <scope>NUCLEOTIDE SEQUENCE [LARGE SCALE GENOMIC DNA]</scope>
    <source>
        <strain evidence="3">T54</strain>
    </source>
</reference>
<dbReference type="RefSeq" id="WP_070247159.1">
    <property type="nucleotide sequence ID" value="NZ_LROM01000065.1"/>
</dbReference>